<organism evidence="2 3">
    <name type="scientific">Pseudoalteromonas carrageenovora IAM 12662</name>
    <dbReference type="NCBI Taxonomy" id="1314868"/>
    <lineage>
        <taxon>Bacteria</taxon>
        <taxon>Pseudomonadati</taxon>
        <taxon>Pseudomonadota</taxon>
        <taxon>Gammaproteobacteria</taxon>
        <taxon>Alteromonadales</taxon>
        <taxon>Pseudoalteromonadaceae</taxon>
        <taxon>Pseudoalteromonas</taxon>
    </lineage>
</organism>
<dbReference type="RefSeq" id="WP_165491321.1">
    <property type="nucleotide sequence ID" value="NZ_AQGW01000023.1"/>
</dbReference>
<dbReference type="GeneID" id="93664463"/>
<protein>
    <recommendedName>
        <fullName evidence="4">Membrane protein triplicated sequence</fullName>
    </recommendedName>
</protein>
<keyword evidence="1" id="KW-1133">Transmembrane helix</keyword>
<feature type="transmembrane region" description="Helical" evidence="1">
    <location>
        <begin position="64"/>
        <end position="86"/>
    </location>
</feature>
<dbReference type="EMBL" id="LT965928">
    <property type="protein sequence ID" value="SOU41780.1"/>
    <property type="molecule type" value="Genomic_DNA"/>
</dbReference>
<proteinExistence type="predicted"/>
<keyword evidence="1" id="KW-0812">Transmembrane</keyword>
<feature type="transmembrane region" description="Helical" evidence="1">
    <location>
        <begin position="12"/>
        <end position="29"/>
    </location>
</feature>
<accession>A0A2K4XBS7</accession>
<reference evidence="2 3" key="1">
    <citation type="submission" date="2017-11" db="EMBL/GenBank/DDBJ databases">
        <authorList>
            <person name="Han C.G."/>
        </authorList>
    </citation>
    <scope>NUCLEOTIDE SEQUENCE [LARGE SCALE GENOMIC DNA]</scope>
    <source>
        <strain evidence="3">ATCC 43555</strain>
    </source>
</reference>
<feature type="transmembrane region" description="Helical" evidence="1">
    <location>
        <begin position="93"/>
        <end position="111"/>
    </location>
</feature>
<dbReference type="AlphaFoldDB" id="A0A2K4XBS7"/>
<name>A0A2K4XBS7_PSEVC</name>
<feature type="transmembrane region" description="Helical" evidence="1">
    <location>
        <begin position="41"/>
        <end position="58"/>
    </location>
</feature>
<gene>
    <name evidence="2" type="ORF">PCAR9_A30971</name>
</gene>
<keyword evidence="1" id="KW-0472">Membrane</keyword>
<dbReference type="Proteomes" id="UP000238288">
    <property type="component" value="Chromosome PCAR9a"/>
</dbReference>
<evidence type="ECO:0000313" key="3">
    <source>
        <dbReference type="Proteomes" id="UP000238288"/>
    </source>
</evidence>
<feature type="transmembrane region" description="Helical" evidence="1">
    <location>
        <begin position="123"/>
        <end position="145"/>
    </location>
</feature>
<sequence length="170" mass="20038">MNNVLIPPEVSVYIGVLVQWGFLMAFLYSLTTSINNPTKQAVWLSLVMAISYCFSFFIDIYDITYIELFCYDVATLFFIFFLRYYLPEKRMSTYLLFGLSINSLLFLAMHIDVFVRGNYTPWWFWSFYTVVINMMDIIMVSIFFVKKDFLMLVHATDKLVNGVMRLKQSG</sequence>
<evidence type="ECO:0000313" key="2">
    <source>
        <dbReference type="EMBL" id="SOU41780.1"/>
    </source>
</evidence>
<evidence type="ECO:0000256" key="1">
    <source>
        <dbReference type="SAM" id="Phobius"/>
    </source>
</evidence>
<evidence type="ECO:0008006" key="4">
    <source>
        <dbReference type="Google" id="ProtNLM"/>
    </source>
</evidence>